<name>A0A6M1PDD3_9BACL</name>
<reference evidence="1 2" key="1">
    <citation type="submission" date="2020-02" db="EMBL/GenBank/DDBJ databases">
        <authorList>
            <person name="Gao J."/>
            <person name="Sun J."/>
        </authorList>
    </citation>
    <scope>NUCLEOTIDE SEQUENCE [LARGE SCALE GENOMIC DNA]</scope>
    <source>
        <strain evidence="1 2">7124</strain>
    </source>
</reference>
<dbReference type="Proteomes" id="UP000480151">
    <property type="component" value="Unassembled WGS sequence"/>
</dbReference>
<protein>
    <submittedName>
        <fullName evidence="1">HK97 gp10 family phage protein</fullName>
    </submittedName>
</protein>
<dbReference type="AlphaFoldDB" id="A0A6M1PDD3"/>
<accession>A0A6M1PDD3</accession>
<evidence type="ECO:0000313" key="1">
    <source>
        <dbReference type="EMBL" id="NGM81290.1"/>
    </source>
</evidence>
<evidence type="ECO:0000313" key="2">
    <source>
        <dbReference type="Proteomes" id="UP000480151"/>
    </source>
</evidence>
<sequence>MARDGFDTRKLDAFARQLLEIAEETMPRETKKFLRQEGLKLTRLVRNNAKSSGIEKESGNYFCSIKRGKIYKFDGNLSIRAYSNDPKAHLLEHGHRNVGKDGSEHGFTKGYKVFKRSQQEFERQYLDDCEEFINDLLKKGLS</sequence>
<proteinExistence type="predicted"/>
<organism evidence="1 2">
    <name type="scientific">Paenibacillus apii</name>
    <dbReference type="NCBI Taxonomy" id="1850370"/>
    <lineage>
        <taxon>Bacteria</taxon>
        <taxon>Bacillati</taxon>
        <taxon>Bacillota</taxon>
        <taxon>Bacilli</taxon>
        <taxon>Bacillales</taxon>
        <taxon>Paenibacillaceae</taxon>
        <taxon>Paenibacillus</taxon>
    </lineage>
</organism>
<dbReference type="EMBL" id="JAAKGU010000001">
    <property type="protein sequence ID" value="NGM81290.1"/>
    <property type="molecule type" value="Genomic_DNA"/>
</dbReference>
<dbReference type="RefSeq" id="WP_165093987.1">
    <property type="nucleotide sequence ID" value="NZ_JAAKGU010000001.1"/>
</dbReference>
<gene>
    <name evidence="1" type="ORF">G5B47_02560</name>
</gene>
<comment type="caution">
    <text evidence="1">The sequence shown here is derived from an EMBL/GenBank/DDBJ whole genome shotgun (WGS) entry which is preliminary data.</text>
</comment>
<keyword evidence="2" id="KW-1185">Reference proteome</keyword>